<dbReference type="Pfam" id="PF02687">
    <property type="entry name" value="FtsX"/>
    <property type="match status" value="2"/>
</dbReference>
<feature type="transmembrane region" description="Helical" evidence="7">
    <location>
        <begin position="346"/>
        <end position="371"/>
    </location>
</feature>
<comment type="subcellular location">
    <subcellularLocation>
        <location evidence="1">Cell membrane</location>
        <topology evidence="1">Multi-pass membrane protein</topology>
    </subcellularLocation>
</comment>
<feature type="transmembrane region" description="Helical" evidence="7">
    <location>
        <begin position="745"/>
        <end position="772"/>
    </location>
</feature>
<feature type="domain" description="ABC3 transporter permease C-terminal" evidence="8">
    <location>
        <begin position="255"/>
        <end position="375"/>
    </location>
</feature>
<organism evidence="10 11">
    <name type="scientific">Clostridium estertheticum</name>
    <dbReference type="NCBI Taxonomy" id="238834"/>
    <lineage>
        <taxon>Bacteria</taxon>
        <taxon>Bacillati</taxon>
        <taxon>Bacillota</taxon>
        <taxon>Clostridia</taxon>
        <taxon>Eubacteriales</taxon>
        <taxon>Clostridiaceae</taxon>
        <taxon>Clostridium</taxon>
    </lineage>
</organism>
<keyword evidence="4 7" id="KW-0812">Transmembrane</keyword>
<dbReference type="PANTHER" id="PTHR30489">
    <property type="entry name" value="LIPOPROTEIN-RELEASING SYSTEM TRANSMEMBRANE PROTEIN LOLE"/>
    <property type="match status" value="1"/>
</dbReference>
<evidence type="ECO:0000256" key="1">
    <source>
        <dbReference type="ARBA" id="ARBA00004651"/>
    </source>
</evidence>
<proteinExistence type="inferred from homology"/>
<feature type="domain" description="ABC3 transporter permease C-terminal" evidence="8">
    <location>
        <begin position="702"/>
        <end position="819"/>
    </location>
</feature>
<dbReference type="GO" id="GO:0098797">
    <property type="term" value="C:plasma membrane protein complex"/>
    <property type="evidence" value="ECO:0007669"/>
    <property type="project" value="TreeGrafter"/>
</dbReference>
<feature type="transmembrane region" description="Helical" evidence="7">
    <location>
        <begin position="423"/>
        <end position="447"/>
    </location>
</feature>
<keyword evidence="5 7" id="KW-1133">Transmembrane helix</keyword>
<gene>
    <name evidence="10" type="ORF">E4V82_21955</name>
</gene>
<comment type="similarity">
    <text evidence="2">Belongs to the ABC-4 integral membrane protein family. LolC/E subfamily.</text>
</comment>
<evidence type="ECO:0000256" key="2">
    <source>
        <dbReference type="ARBA" id="ARBA00005236"/>
    </source>
</evidence>
<dbReference type="EMBL" id="SPSF01000055">
    <property type="protein sequence ID" value="MPQ64740.1"/>
    <property type="molecule type" value="Genomic_DNA"/>
</dbReference>
<keyword evidence="6 7" id="KW-0472">Membrane</keyword>
<sequence length="827" mass="91196">MNIFIKYLLKSTFSKKGRSLLLIVTITISAALLIGSLGAVVAGSNATKEQAKRSSGDYNAVITAKTTNETPFFYKNKIVKDGFDNFVAGISATGYLSNDDNVNIVIQGVASEDYNKLPNMKILKEDKLNPLVGDKIIISEKISKAYNYQLGDTIKVNVREKNKSFKIAAIAQTNGNFSTDLKNQFTVVTNEKNVCNIWGVNGISNTMLVKLKNNIDSKKFIKSYNEKNSESLATLTFDKDKASADEEQVTSLFYFMLLLVTFMSSFIIYSCFKLIVIERMPVVGTFLSQGETRGGIIRLLLGESLVYGIISGILSLFLGGGLLYLLADILNNYKQYGVTTKADYNIGYFIVGFIFAIGMSLISALIPVLDIRRVQIKDIILNRINVSYKKSYKLSVFGIILALITIMINSINSSISVNLSPIIFLLFFIGAIISLPGITKTLSYYLMKVFENFNILFKLALNNIRTSKVLLTNIRLIVIGMVSVMVILSLSSSFTKVLLGVTKGYNFDIEVTQGTDPDSAKIKSVIYKNSNINKEVVETYSVGDGSVKGSNGTIPIVGINPRTFKDFNNYYAISNKDQFYKELDKKDRNTAITDKQAKVLNKSKGDSIVLKINNKEVEYKITGIFNAKFSENLILINKENMIKDFGITIPYDYSFQTNGNVNEVEKSLKKELKGTSAKVLTFAGKLKETSDDVKMLITTLLFFSLMTVIIGTFGIINNIGVSFIQSKKDLAVLSSVGMTNIGNGMMILIESMFTAIFAIGFGGIISYFAVAISNNLAKSIGLSIPMEYDFKALLMVSIGICIIMGLSSCSAVFKSTKLSVIKELKCE</sequence>
<feature type="transmembrane region" description="Helical" evidence="7">
    <location>
        <begin position="792"/>
        <end position="813"/>
    </location>
</feature>
<evidence type="ECO:0000256" key="5">
    <source>
        <dbReference type="ARBA" id="ARBA00022989"/>
    </source>
</evidence>
<dbReference type="InterPro" id="IPR025857">
    <property type="entry name" value="MacB_PCD"/>
</dbReference>
<evidence type="ECO:0000313" key="11">
    <source>
        <dbReference type="Proteomes" id="UP000342249"/>
    </source>
</evidence>
<accession>A0A5N7IV03</accession>
<dbReference type="InterPro" id="IPR051447">
    <property type="entry name" value="Lipoprotein-release_system"/>
</dbReference>
<reference evidence="10 11" key="1">
    <citation type="journal article" date="2019" name="Lett. Appl. Microbiol.">
        <title>A case of 'blown pack' spoilage of vacuum-packaged pork likely associated with Clostridium estertheticum in Canada.</title>
        <authorList>
            <person name="Zhang P."/>
            <person name="Ward P."/>
            <person name="McMullen L.M."/>
            <person name="Yang X."/>
        </authorList>
    </citation>
    <scope>NUCLEOTIDE SEQUENCE [LARGE SCALE GENOMIC DNA]</scope>
    <source>
        <strain evidence="10 11">MA19</strain>
    </source>
</reference>
<dbReference type="Pfam" id="PF12704">
    <property type="entry name" value="MacB_PCD"/>
    <property type="match status" value="2"/>
</dbReference>
<evidence type="ECO:0000256" key="3">
    <source>
        <dbReference type="ARBA" id="ARBA00022475"/>
    </source>
</evidence>
<name>A0A5N7IV03_9CLOT</name>
<dbReference type="AlphaFoldDB" id="A0A5N7IV03"/>
<dbReference type="Proteomes" id="UP000342249">
    <property type="component" value="Unassembled WGS sequence"/>
</dbReference>
<feature type="transmembrane region" description="Helical" evidence="7">
    <location>
        <begin position="468"/>
        <end position="490"/>
    </location>
</feature>
<feature type="transmembrane region" description="Helical" evidence="7">
    <location>
        <begin position="305"/>
        <end position="326"/>
    </location>
</feature>
<evidence type="ECO:0000256" key="7">
    <source>
        <dbReference type="SAM" id="Phobius"/>
    </source>
</evidence>
<dbReference type="RefSeq" id="WP_152753893.1">
    <property type="nucleotide sequence ID" value="NZ_SPSE01000054.1"/>
</dbReference>
<evidence type="ECO:0000256" key="4">
    <source>
        <dbReference type="ARBA" id="ARBA00022692"/>
    </source>
</evidence>
<feature type="transmembrane region" description="Helical" evidence="7">
    <location>
        <begin position="20"/>
        <end position="43"/>
    </location>
</feature>
<evidence type="ECO:0000313" key="10">
    <source>
        <dbReference type="EMBL" id="MPQ64740.1"/>
    </source>
</evidence>
<dbReference type="InterPro" id="IPR003838">
    <property type="entry name" value="ABC3_permease_C"/>
</dbReference>
<evidence type="ECO:0000259" key="8">
    <source>
        <dbReference type="Pfam" id="PF02687"/>
    </source>
</evidence>
<protein>
    <submittedName>
        <fullName evidence="10">FtsX-like permease family protein</fullName>
    </submittedName>
</protein>
<evidence type="ECO:0000256" key="6">
    <source>
        <dbReference type="ARBA" id="ARBA00023136"/>
    </source>
</evidence>
<dbReference type="PANTHER" id="PTHR30489:SF0">
    <property type="entry name" value="LIPOPROTEIN-RELEASING SYSTEM TRANSMEMBRANE PROTEIN LOLE"/>
    <property type="match status" value="1"/>
</dbReference>
<feature type="transmembrane region" description="Helical" evidence="7">
    <location>
        <begin position="700"/>
        <end position="724"/>
    </location>
</feature>
<feature type="transmembrane region" description="Helical" evidence="7">
    <location>
        <begin position="392"/>
        <end position="411"/>
    </location>
</feature>
<evidence type="ECO:0000259" key="9">
    <source>
        <dbReference type="Pfam" id="PF12704"/>
    </source>
</evidence>
<dbReference type="GO" id="GO:0044874">
    <property type="term" value="P:lipoprotein localization to outer membrane"/>
    <property type="evidence" value="ECO:0007669"/>
    <property type="project" value="TreeGrafter"/>
</dbReference>
<comment type="caution">
    <text evidence="10">The sequence shown here is derived from an EMBL/GenBank/DDBJ whole genome shotgun (WGS) entry which is preliminary data.</text>
</comment>
<feature type="domain" description="MacB-like periplasmic core" evidence="9">
    <location>
        <begin position="19"/>
        <end position="219"/>
    </location>
</feature>
<feature type="domain" description="MacB-like periplasmic core" evidence="9">
    <location>
        <begin position="477"/>
        <end position="654"/>
    </location>
</feature>
<feature type="transmembrane region" description="Helical" evidence="7">
    <location>
        <begin position="252"/>
        <end position="272"/>
    </location>
</feature>
<keyword evidence="3" id="KW-1003">Cell membrane</keyword>